<organism evidence="1">
    <name type="scientific">Arundo donax</name>
    <name type="common">Giant reed</name>
    <name type="synonym">Donax arundinaceus</name>
    <dbReference type="NCBI Taxonomy" id="35708"/>
    <lineage>
        <taxon>Eukaryota</taxon>
        <taxon>Viridiplantae</taxon>
        <taxon>Streptophyta</taxon>
        <taxon>Embryophyta</taxon>
        <taxon>Tracheophyta</taxon>
        <taxon>Spermatophyta</taxon>
        <taxon>Magnoliopsida</taxon>
        <taxon>Liliopsida</taxon>
        <taxon>Poales</taxon>
        <taxon>Poaceae</taxon>
        <taxon>PACMAD clade</taxon>
        <taxon>Arundinoideae</taxon>
        <taxon>Arundineae</taxon>
        <taxon>Arundo</taxon>
    </lineage>
</organism>
<accession>A0A0A8Y6V8</accession>
<reference evidence="1" key="1">
    <citation type="submission" date="2014-09" db="EMBL/GenBank/DDBJ databases">
        <authorList>
            <person name="Magalhaes I.L.F."/>
            <person name="Oliveira U."/>
            <person name="Santos F.R."/>
            <person name="Vidigal T.H.D.A."/>
            <person name="Brescovit A.D."/>
            <person name="Santos A.J."/>
        </authorList>
    </citation>
    <scope>NUCLEOTIDE SEQUENCE</scope>
    <source>
        <tissue evidence="1">Shoot tissue taken approximately 20 cm above the soil surface</tissue>
    </source>
</reference>
<reference evidence="1" key="2">
    <citation type="journal article" date="2015" name="Data Brief">
        <title>Shoot transcriptome of the giant reed, Arundo donax.</title>
        <authorList>
            <person name="Barrero R.A."/>
            <person name="Guerrero F.D."/>
            <person name="Moolhuijzen P."/>
            <person name="Goolsby J.A."/>
            <person name="Tidwell J."/>
            <person name="Bellgard S.E."/>
            <person name="Bellgard M.I."/>
        </authorList>
    </citation>
    <scope>NUCLEOTIDE SEQUENCE</scope>
    <source>
        <tissue evidence="1">Shoot tissue taken approximately 20 cm above the soil surface</tissue>
    </source>
</reference>
<protein>
    <submittedName>
        <fullName evidence="1">Uncharacterized protein</fullName>
    </submittedName>
</protein>
<evidence type="ECO:0000313" key="1">
    <source>
        <dbReference type="EMBL" id="JAD20843.1"/>
    </source>
</evidence>
<proteinExistence type="predicted"/>
<name>A0A0A8Y6V8_ARUDO</name>
<dbReference type="AlphaFoldDB" id="A0A0A8Y6V8"/>
<dbReference type="EMBL" id="GBRH01277052">
    <property type="protein sequence ID" value="JAD20843.1"/>
    <property type="molecule type" value="Transcribed_RNA"/>
</dbReference>
<sequence>MRRGPGCCISPRRDSVLDKDVITITYDHHPKPCYTGHNNLAHQRN</sequence>